<feature type="domain" description="Small ribosomal subunit protein uS10" evidence="7">
    <location>
        <begin position="25"/>
        <end position="122"/>
    </location>
</feature>
<dbReference type="PANTHER" id="PTHR11700">
    <property type="entry name" value="30S RIBOSOMAL PROTEIN S10 FAMILY MEMBER"/>
    <property type="match status" value="1"/>
</dbReference>
<dbReference type="GeneID" id="30966633"/>
<evidence type="ECO:0000259" key="7">
    <source>
        <dbReference type="SMART" id="SM01403"/>
    </source>
</evidence>
<dbReference type="InParanoid" id="A0A1D2VKA2"/>
<gene>
    <name evidence="8" type="ORF">ASCRUDRAFT_75263</name>
</gene>
<dbReference type="GO" id="GO:0005763">
    <property type="term" value="C:mitochondrial small ribosomal subunit"/>
    <property type="evidence" value="ECO:0007669"/>
    <property type="project" value="EnsemblFungi"/>
</dbReference>
<reference evidence="9" key="1">
    <citation type="submission" date="2016-05" db="EMBL/GenBank/DDBJ databases">
        <title>Comparative genomics of biotechnologically important yeasts.</title>
        <authorList>
            <consortium name="DOE Joint Genome Institute"/>
            <person name="Riley R."/>
            <person name="Haridas S."/>
            <person name="Wolfe K.H."/>
            <person name="Lopes M.R."/>
            <person name="Hittinger C.T."/>
            <person name="Goker M."/>
            <person name="Salamov A."/>
            <person name="Wisecaver J."/>
            <person name="Long T.M."/>
            <person name="Aerts A.L."/>
            <person name="Barry K."/>
            <person name="Choi C."/>
            <person name="Clum A."/>
            <person name="Coughlan A.Y."/>
            <person name="Deshpande S."/>
            <person name="Douglass A.P."/>
            <person name="Hanson S.J."/>
            <person name="Klenk H.-P."/>
            <person name="Labutti K."/>
            <person name="Lapidus A."/>
            <person name="Lindquist E."/>
            <person name="Lipzen A."/>
            <person name="Meier-Kolthoff J.P."/>
            <person name="Ohm R.A."/>
            <person name="Otillar R.P."/>
            <person name="Pangilinan J."/>
            <person name="Peng Y."/>
            <person name="Rokas A."/>
            <person name="Rosa C.A."/>
            <person name="Scheuner C."/>
            <person name="Sibirny A.A."/>
            <person name="Slot J.C."/>
            <person name="Stielow J.B."/>
            <person name="Sun H."/>
            <person name="Kurtzman C.P."/>
            <person name="Blackwell M."/>
            <person name="Grigoriev I.V."/>
            <person name="Jeffries T.W."/>
        </authorList>
    </citation>
    <scope>NUCLEOTIDE SEQUENCE [LARGE SCALE GENOMIC DNA]</scope>
    <source>
        <strain evidence="9">DSM 1968</strain>
    </source>
</reference>
<dbReference type="InterPro" id="IPR001848">
    <property type="entry name" value="Ribosomal_uS10"/>
</dbReference>
<evidence type="ECO:0000313" key="9">
    <source>
        <dbReference type="Proteomes" id="UP000095038"/>
    </source>
</evidence>
<keyword evidence="9" id="KW-1185">Reference proteome</keyword>
<evidence type="ECO:0000256" key="4">
    <source>
        <dbReference type="ARBA" id="ARBA00035261"/>
    </source>
</evidence>
<dbReference type="AlphaFoldDB" id="A0A1D2VKA2"/>
<dbReference type="GO" id="GO:0003735">
    <property type="term" value="F:structural constituent of ribosome"/>
    <property type="evidence" value="ECO:0007669"/>
    <property type="project" value="EnsemblFungi"/>
</dbReference>
<dbReference type="SUPFAM" id="SSF54999">
    <property type="entry name" value="Ribosomal protein S10"/>
    <property type="match status" value="1"/>
</dbReference>
<dbReference type="FunFam" id="3.30.70.600:FF:000003">
    <property type="entry name" value="30S ribosomal protein S10"/>
    <property type="match status" value="1"/>
</dbReference>
<evidence type="ECO:0000313" key="8">
    <source>
        <dbReference type="EMBL" id="ODV62041.1"/>
    </source>
</evidence>
<keyword evidence="2 8" id="KW-0689">Ribosomal protein</keyword>
<proteinExistence type="inferred from homology"/>
<evidence type="ECO:0000256" key="1">
    <source>
        <dbReference type="ARBA" id="ARBA00007102"/>
    </source>
</evidence>
<dbReference type="STRING" id="1344418.A0A1D2VKA2"/>
<name>A0A1D2VKA2_9ASCO</name>
<dbReference type="GO" id="GO:0006412">
    <property type="term" value="P:translation"/>
    <property type="evidence" value="ECO:0007669"/>
    <property type="project" value="InterPro"/>
</dbReference>
<dbReference type="Pfam" id="PF00338">
    <property type="entry name" value="Ribosomal_S10"/>
    <property type="match status" value="1"/>
</dbReference>
<dbReference type="PRINTS" id="PR00971">
    <property type="entry name" value="RIBOSOMALS10"/>
</dbReference>
<sequence length="215" mass="25146">MPINVVANYYAPLRREIVHHDLVCQIQIRSYSSDILEFYSQFILRSAYYINIPISGPLRLPVQTSRWTVIKSPFAQAKSKENFERKTHKRVFKIWDSDPEVVDIWLSFLTKHSLDNIGLKVNMYKREPLDFDKEMENIDISGFINNSKLFNNLDTQEDIIGEKVHELLNTSSFSRHFKDNEYYSQMLESVNQDSDKIESSNGNSNENSSKQKPQS</sequence>
<comment type="similarity">
    <text evidence="1">Belongs to the universal ribosomal protein uS10 family.</text>
</comment>
<evidence type="ECO:0000256" key="6">
    <source>
        <dbReference type="SAM" id="MobiDB-lite"/>
    </source>
</evidence>
<dbReference type="NCBIfam" id="TIGR01049">
    <property type="entry name" value="rpsJ_bact"/>
    <property type="match status" value="1"/>
</dbReference>
<protein>
    <recommendedName>
        <fullName evidence="4">Small ribosomal subunit protein uS10m</fullName>
    </recommendedName>
    <alternativeName>
        <fullName evidence="5">37S ribosomal protein S10, mitochondrial</fullName>
    </alternativeName>
</protein>
<dbReference type="InterPro" id="IPR027486">
    <property type="entry name" value="Ribosomal_uS10_dom"/>
</dbReference>
<evidence type="ECO:0000256" key="2">
    <source>
        <dbReference type="ARBA" id="ARBA00022980"/>
    </source>
</evidence>
<dbReference type="Proteomes" id="UP000095038">
    <property type="component" value="Unassembled WGS sequence"/>
</dbReference>
<dbReference type="SMART" id="SM01403">
    <property type="entry name" value="Ribosomal_S10"/>
    <property type="match status" value="1"/>
</dbReference>
<dbReference type="InterPro" id="IPR036838">
    <property type="entry name" value="Ribosomal_uS10_dom_sf"/>
</dbReference>
<dbReference type="RefSeq" id="XP_020048348.1">
    <property type="nucleotide sequence ID" value="XM_020192997.1"/>
</dbReference>
<dbReference type="FunCoup" id="A0A1D2VKA2">
    <property type="interactions" value="264"/>
</dbReference>
<evidence type="ECO:0000256" key="5">
    <source>
        <dbReference type="ARBA" id="ARBA00042916"/>
    </source>
</evidence>
<dbReference type="OrthoDB" id="366214at2759"/>
<feature type="compositionally biased region" description="Low complexity" evidence="6">
    <location>
        <begin position="199"/>
        <end position="208"/>
    </location>
</feature>
<evidence type="ECO:0000256" key="3">
    <source>
        <dbReference type="ARBA" id="ARBA00023274"/>
    </source>
</evidence>
<dbReference type="EMBL" id="KV454478">
    <property type="protein sequence ID" value="ODV62041.1"/>
    <property type="molecule type" value="Genomic_DNA"/>
</dbReference>
<keyword evidence="3" id="KW-0687">Ribonucleoprotein</keyword>
<organism evidence="8 9">
    <name type="scientific">Ascoidea rubescens DSM 1968</name>
    <dbReference type="NCBI Taxonomy" id="1344418"/>
    <lineage>
        <taxon>Eukaryota</taxon>
        <taxon>Fungi</taxon>
        <taxon>Dikarya</taxon>
        <taxon>Ascomycota</taxon>
        <taxon>Saccharomycotina</taxon>
        <taxon>Saccharomycetes</taxon>
        <taxon>Ascoideaceae</taxon>
        <taxon>Ascoidea</taxon>
    </lineage>
</organism>
<dbReference type="HAMAP" id="MF_00508">
    <property type="entry name" value="Ribosomal_uS10"/>
    <property type="match status" value="1"/>
</dbReference>
<dbReference type="Gene3D" id="3.30.70.600">
    <property type="entry name" value="Ribosomal protein S10 domain"/>
    <property type="match status" value="1"/>
</dbReference>
<accession>A0A1D2VKA2</accession>
<feature type="region of interest" description="Disordered" evidence="6">
    <location>
        <begin position="188"/>
        <end position="215"/>
    </location>
</feature>